<proteinExistence type="inferred from homology"/>
<evidence type="ECO:0000256" key="5">
    <source>
        <dbReference type="ARBA" id="ARBA00023029"/>
    </source>
</evidence>
<dbReference type="PROSITE" id="PS00396">
    <property type="entry name" value="TOPO_IA_1"/>
    <property type="match status" value="1"/>
</dbReference>
<keyword evidence="3 8" id="KW-0479">Metal-binding</keyword>
<dbReference type="Gene3D" id="2.70.20.10">
    <property type="entry name" value="Topoisomerase I, domain 3"/>
    <property type="match status" value="1"/>
</dbReference>
<protein>
    <recommendedName>
        <fullName evidence="8">DNA topoisomerase 3</fullName>
        <ecNumber evidence="8">5.6.2.1</ecNumber>
    </recommendedName>
    <alternativeName>
        <fullName evidence="8">DNA topoisomerase III</fullName>
    </alternativeName>
</protein>
<feature type="domain" description="Topo IA-type catalytic" evidence="10">
    <location>
        <begin position="156"/>
        <end position="586"/>
    </location>
</feature>
<comment type="catalytic activity">
    <reaction evidence="1 8">
        <text>ATP-independent breakage of single-stranded DNA, followed by passage and rejoining.</text>
        <dbReference type="EC" id="5.6.2.1"/>
    </reaction>
</comment>
<feature type="binding site" evidence="8">
    <location>
        <position position="108"/>
    </location>
    <ligand>
        <name>Mg(2+)</name>
        <dbReference type="ChEBI" id="CHEBI:18420"/>
        <note>catalytic</note>
    </ligand>
</feature>
<dbReference type="InterPro" id="IPR013824">
    <property type="entry name" value="Topo_IA_cen_sub1"/>
</dbReference>
<dbReference type="SUPFAM" id="SSF56712">
    <property type="entry name" value="Prokaryotic type I DNA topoisomerase"/>
    <property type="match status" value="1"/>
</dbReference>
<dbReference type="InterPro" id="IPR000380">
    <property type="entry name" value="Topo_IA"/>
</dbReference>
<dbReference type="SMART" id="SM00437">
    <property type="entry name" value="TOP1Ac"/>
    <property type="match status" value="1"/>
</dbReference>
<feature type="site" description="Interaction with DNA" evidence="8">
    <location>
        <position position="179"/>
    </location>
</feature>
<evidence type="ECO:0000256" key="1">
    <source>
        <dbReference type="ARBA" id="ARBA00000213"/>
    </source>
</evidence>
<organism evidence="11 12">
    <name type="scientific">Youngiibacter multivorans</name>
    <dbReference type="NCBI Taxonomy" id="937251"/>
    <lineage>
        <taxon>Bacteria</taxon>
        <taxon>Bacillati</taxon>
        <taxon>Bacillota</taxon>
        <taxon>Clostridia</taxon>
        <taxon>Eubacteriales</taxon>
        <taxon>Clostridiaceae</taxon>
        <taxon>Youngiibacter</taxon>
    </lineage>
</organism>
<dbReference type="InterPro" id="IPR023406">
    <property type="entry name" value="Topo_IA_AS"/>
</dbReference>
<accession>A0ABS4G5E6</accession>
<feature type="site" description="Interaction with DNA" evidence="8">
    <location>
        <position position="171"/>
    </location>
</feature>
<dbReference type="PRINTS" id="PR00417">
    <property type="entry name" value="PRTPISMRASEI"/>
</dbReference>
<dbReference type="Gene3D" id="3.40.50.140">
    <property type="match status" value="1"/>
</dbReference>
<keyword evidence="6 8" id="KW-0238">DNA-binding</keyword>
<keyword evidence="5 8" id="KW-0799">Topoisomerase</keyword>
<feature type="site" description="Interaction with DNA" evidence="8">
    <location>
        <position position="64"/>
    </location>
</feature>
<name>A0ABS4G5E6_9CLOT</name>
<dbReference type="InterPro" id="IPR003601">
    <property type="entry name" value="Topo_IA_2"/>
</dbReference>
<dbReference type="NCBIfam" id="NF005829">
    <property type="entry name" value="PRK07726.1"/>
    <property type="match status" value="1"/>
</dbReference>
<dbReference type="GO" id="GO:0003917">
    <property type="term" value="F:DNA topoisomerase type I (single strand cut, ATP-independent) activity"/>
    <property type="evidence" value="ECO:0007669"/>
    <property type="project" value="UniProtKB-EC"/>
</dbReference>
<evidence type="ECO:0000259" key="9">
    <source>
        <dbReference type="PROSITE" id="PS50880"/>
    </source>
</evidence>
<evidence type="ECO:0000256" key="4">
    <source>
        <dbReference type="ARBA" id="ARBA00022842"/>
    </source>
</evidence>
<sequence>MIDLGNILVLAEKPSVGKDIAKALGATSSKEGYIEGKGYVVTWAMGHLVTLADPEEYDKKFQTWRMEDLPILPERMKLTVIGQSARQYKTVKFLMDRKDVDSIVIATDAGREGELVARWIIKVAGVRKPMKRLWISSATEKAVREGFTKLRDSREYDNLYRSAEARSHADWIVGINATRALTVKHNAQLSLGRVQTPTLAIIRKREEEINSFKSVDFYEIGIEAKGAAFAMEGGRIFDREKAEAIKEKLVRATIKIDDVVVAEKKTEPPLPYDLTELQRDCNSLYGFSPKETLNLMQILYERHKVLTYPRTDSRYLTKDLVSTLPDRIRASAKGQLSVIGQDLIRKGFSGKLRCVDDSKVGDHHAIIPTEDEARTGALTDKEKKVYDLVVSRFIAALSAPYVYREVSIKASAGGEKFTIKARTTVTSGYRSVPGHKGDEKDDLKLNEFKKGDSLPVEKAHIRTGKTTPPEPFNEGTLLTAMENPLKYMEGGDKEQREALSSSSGLGTVATRADIIEKLFSSFVIEKRGKGIYTTSKGRQLLTLAPEDLKSPALTADWEHRLSLIKEGKLAQDKFIGDMEEYARKVVREIKASQGTFRHDNLTGSKCPDCGKALLEVKGKNSVMHVCQDRECGFRKTISTVTNARCPECHKKMELIGEGDNKQFRCICGHREKLSAFNERREKEGTAMSKKDVGKFLKDMEKETEPMNSALADKLKDLFK</sequence>
<feature type="domain" description="Toprim" evidence="9">
    <location>
        <begin position="6"/>
        <end position="139"/>
    </location>
</feature>
<dbReference type="Gene3D" id="1.10.290.10">
    <property type="entry name" value="Topoisomerase I, domain 4"/>
    <property type="match status" value="1"/>
</dbReference>
<dbReference type="SMART" id="SM00493">
    <property type="entry name" value="TOPRIM"/>
    <property type="match status" value="1"/>
</dbReference>
<feature type="site" description="Interaction with DNA" evidence="8">
    <location>
        <position position="310"/>
    </location>
</feature>
<dbReference type="Pfam" id="PF01131">
    <property type="entry name" value="Topoisom_bac"/>
    <property type="match status" value="1"/>
</dbReference>
<dbReference type="HAMAP" id="MF_00953">
    <property type="entry name" value="Topoisom_3_prok"/>
    <property type="match status" value="1"/>
</dbReference>
<dbReference type="InterPro" id="IPR006171">
    <property type="entry name" value="TOPRIM_dom"/>
</dbReference>
<evidence type="ECO:0000256" key="6">
    <source>
        <dbReference type="ARBA" id="ARBA00023125"/>
    </source>
</evidence>
<feature type="binding site" evidence="8">
    <location>
        <position position="12"/>
    </location>
    <ligand>
        <name>Mg(2+)</name>
        <dbReference type="ChEBI" id="CHEBI:18420"/>
        <note>catalytic</note>
    </ligand>
</feature>
<feature type="active site" description="O-(5'-phospho-DNA)-tyrosine intermediate" evidence="8">
    <location>
        <position position="308"/>
    </location>
</feature>
<dbReference type="InterPro" id="IPR013826">
    <property type="entry name" value="Topo_IA_cen_sub3"/>
</dbReference>
<dbReference type="EMBL" id="JAGGKC010000019">
    <property type="protein sequence ID" value="MBP1919749.1"/>
    <property type="molecule type" value="Genomic_DNA"/>
</dbReference>
<dbReference type="EC" id="5.6.2.1" evidence="8"/>
<comment type="similarity">
    <text evidence="2 8">Belongs to the type IA topoisomerase family.</text>
</comment>
<evidence type="ECO:0000313" key="12">
    <source>
        <dbReference type="Proteomes" id="UP001519271"/>
    </source>
</evidence>
<dbReference type="Pfam" id="PF01751">
    <property type="entry name" value="Toprim"/>
    <property type="match status" value="1"/>
</dbReference>
<dbReference type="CDD" id="cd03362">
    <property type="entry name" value="TOPRIM_TopoIA_TopoIII"/>
    <property type="match status" value="1"/>
</dbReference>
<evidence type="ECO:0000256" key="8">
    <source>
        <dbReference type="HAMAP-Rule" id="MF_00953"/>
    </source>
</evidence>
<dbReference type="InterPro" id="IPR003602">
    <property type="entry name" value="Topo_IA_DNA-bd_dom"/>
</dbReference>
<dbReference type="PROSITE" id="PS50880">
    <property type="entry name" value="TOPRIM"/>
    <property type="match status" value="1"/>
</dbReference>
<keyword evidence="12" id="KW-1185">Reference proteome</keyword>
<dbReference type="InterPro" id="IPR023405">
    <property type="entry name" value="Topo_IA_core_domain"/>
</dbReference>
<comment type="caution">
    <text evidence="11">The sequence shown here is derived from an EMBL/GenBank/DDBJ whole genome shotgun (WGS) entry which is preliminary data.</text>
</comment>
<dbReference type="InterPro" id="IPR005738">
    <property type="entry name" value="TopoIII"/>
</dbReference>
<dbReference type="NCBIfam" id="TIGR01056">
    <property type="entry name" value="topB"/>
    <property type="match status" value="1"/>
</dbReference>
<dbReference type="Gene3D" id="1.10.460.10">
    <property type="entry name" value="Topoisomerase I, domain 2"/>
    <property type="match status" value="1"/>
</dbReference>
<evidence type="ECO:0000256" key="7">
    <source>
        <dbReference type="ARBA" id="ARBA00023235"/>
    </source>
</evidence>
<comment type="cofactor">
    <cofactor evidence="8">
        <name>Mg(2+)</name>
        <dbReference type="ChEBI" id="CHEBI:18420"/>
    </cofactor>
</comment>
<dbReference type="SMART" id="SM00436">
    <property type="entry name" value="TOP1Bc"/>
    <property type="match status" value="1"/>
</dbReference>
<reference evidence="11 12" key="1">
    <citation type="submission" date="2021-03" db="EMBL/GenBank/DDBJ databases">
        <title>Genomic Encyclopedia of Type Strains, Phase IV (KMG-IV): sequencing the most valuable type-strain genomes for metagenomic binning, comparative biology and taxonomic classification.</title>
        <authorList>
            <person name="Goeker M."/>
        </authorList>
    </citation>
    <scope>NUCLEOTIDE SEQUENCE [LARGE SCALE GENOMIC DNA]</scope>
    <source>
        <strain evidence="11 12">DSM 6139</strain>
    </source>
</reference>
<feature type="region of interest" description="Interaction with DNA" evidence="8">
    <location>
        <begin position="190"/>
        <end position="195"/>
    </location>
</feature>
<dbReference type="PANTHER" id="PTHR11390:SF21">
    <property type="entry name" value="DNA TOPOISOMERASE 3-ALPHA"/>
    <property type="match status" value="1"/>
</dbReference>
<dbReference type="PROSITE" id="PS52039">
    <property type="entry name" value="TOPO_IA_2"/>
    <property type="match status" value="1"/>
</dbReference>
<keyword evidence="7 8" id="KW-0413">Isomerase</keyword>
<evidence type="ECO:0000256" key="3">
    <source>
        <dbReference type="ARBA" id="ARBA00022723"/>
    </source>
</evidence>
<evidence type="ECO:0000256" key="2">
    <source>
        <dbReference type="ARBA" id="ARBA00009446"/>
    </source>
</evidence>
<evidence type="ECO:0000259" key="10">
    <source>
        <dbReference type="PROSITE" id="PS52039"/>
    </source>
</evidence>
<dbReference type="InterPro" id="IPR013825">
    <property type="entry name" value="Topo_IA_cen_sub2"/>
</dbReference>
<keyword evidence="4 8" id="KW-0460">Magnesium</keyword>
<dbReference type="PANTHER" id="PTHR11390">
    <property type="entry name" value="PROKARYOTIC DNA TOPOISOMERASE"/>
    <property type="match status" value="1"/>
</dbReference>
<dbReference type="InterPro" id="IPR013497">
    <property type="entry name" value="Topo_IA_cen"/>
</dbReference>
<evidence type="ECO:0000313" key="11">
    <source>
        <dbReference type="EMBL" id="MBP1919749.1"/>
    </source>
</evidence>
<comment type="caution">
    <text evidence="8">Lacks conserved residue(s) required for the propagation of feature annotation.</text>
</comment>
<dbReference type="CDD" id="cd00186">
    <property type="entry name" value="TOP1Ac"/>
    <property type="match status" value="1"/>
</dbReference>
<dbReference type="InterPro" id="IPR034144">
    <property type="entry name" value="TOPRIM_TopoIII"/>
</dbReference>
<gene>
    <name evidence="8" type="primary">topB</name>
    <name evidence="11" type="ORF">J2Z34_002245</name>
</gene>
<comment type="function">
    <text evidence="8">Releases the supercoiling and torsional tension of DNA, which is introduced during the DNA replication and transcription, by transiently cleaving and rejoining one strand of the DNA duplex. Introduces a single-strand break via transesterification at a target site in duplex DNA. The scissile phosphodiester is attacked by the catalytic tyrosine of the enzyme, resulting in the formation of a DNA-(5'-phosphotyrosyl)-enzyme intermediate and the expulsion of a 3'-OH DNA strand. The free DNA strand then undergoes passage around the unbroken strand, thus removing DNA supercoils. Finally, in the religation step, the DNA 3'-OH attacks the covalent intermediate to expel the active-site tyrosine and restore the DNA phosphodiester backbone.</text>
</comment>
<dbReference type="Proteomes" id="UP001519271">
    <property type="component" value="Unassembled WGS sequence"/>
</dbReference>